<dbReference type="InterPro" id="IPR050171">
    <property type="entry name" value="MFS_Transporters"/>
</dbReference>
<dbReference type="AlphaFoldDB" id="A0A1H4XLT9"/>
<keyword evidence="6 8" id="KW-0472">Membrane</keyword>
<gene>
    <name evidence="9" type="ORF">SAMN04490239_6656</name>
</gene>
<evidence type="ECO:0000256" key="6">
    <source>
        <dbReference type="ARBA" id="ARBA00023136"/>
    </source>
</evidence>
<protein>
    <submittedName>
        <fullName evidence="9">Predicted arabinose efflux permease, MFS family</fullName>
    </submittedName>
</protein>
<reference evidence="10" key="1">
    <citation type="submission" date="2016-10" db="EMBL/GenBank/DDBJ databases">
        <authorList>
            <person name="Varghese N."/>
            <person name="Submissions S."/>
        </authorList>
    </citation>
    <scope>NUCLEOTIDE SEQUENCE [LARGE SCALE GENOMIC DNA]</scope>
    <source>
        <strain evidence="10">DSM 44498</strain>
    </source>
</reference>
<feature type="transmembrane region" description="Helical" evidence="8">
    <location>
        <begin position="359"/>
        <end position="380"/>
    </location>
</feature>
<feature type="region of interest" description="Disordered" evidence="7">
    <location>
        <begin position="1"/>
        <end position="21"/>
    </location>
</feature>
<dbReference type="CDD" id="cd06174">
    <property type="entry name" value="MFS"/>
    <property type="match status" value="1"/>
</dbReference>
<feature type="compositionally biased region" description="Pro residues" evidence="7">
    <location>
        <begin position="1"/>
        <end position="16"/>
    </location>
</feature>
<feature type="transmembrane region" description="Helical" evidence="8">
    <location>
        <begin position="94"/>
        <end position="115"/>
    </location>
</feature>
<feature type="transmembrane region" description="Helical" evidence="8">
    <location>
        <begin position="29"/>
        <end position="50"/>
    </location>
</feature>
<evidence type="ECO:0000256" key="2">
    <source>
        <dbReference type="ARBA" id="ARBA00022448"/>
    </source>
</evidence>
<evidence type="ECO:0000313" key="10">
    <source>
        <dbReference type="Proteomes" id="UP000183561"/>
    </source>
</evidence>
<feature type="transmembrane region" description="Helical" evidence="8">
    <location>
        <begin position="127"/>
        <end position="144"/>
    </location>
</feature>
<feature type="transmembrane region" description="Helical" evidence="8">
    <location>
        <begin position="156"/>
        <end position="177"/>
    </location>
</feature>
<evidence type="ECO:0000256" key="5">
    <source>
        <dbReference type="ARBA" id="ARBA00022989"/>
    </source>
</evidence>
<sequence>MPRPQSVPAEISPPAPARSLRAGHRDRNWFSLCAAMFVVAWGGNQFTPLLTMYRAERGFSELAVNTLLFAYVIGLIPSLLLAHRLAARWGTRTPLVLAVPVSALGSILVAAGSHYPALMFAGRMSTGMALGIGMVVGGLALDSLTTSPGRAPRASAMSLTSGFAMGAGAAGALAQWAPAPTTAAFLLHGVLCVAAALLIARTTTNSPVRARPEPLERNRILLPRAFHLLVIPAAPWIFGALGIAYAVLPPIVAPQLEGFDTAFSGLLCLLSLGLGFVAQRLVGRTAGRSGPARGIGLTLFVAGTLAAAFAAATASIWLVVVAASVLGVGYGLTLVGCLRDCERLAPPGRLGTMTGRVYCLGYLGFGLPTAIAWLHSSYAIGTPATLLGVASAAVAANVAGAAILRILSRTRASRR</sequence>
<feature type="transmembrane region" description="Helical" evidence="8">
    <location>
        <begin position="316"/>
        <end position="338"/>
    </location>
</feature>
<dbReference type="Gene3D" id="1.20.1250.20">
    <property type="entry name" value="MFS general substrate transporter like domains"/>
    <property type="match status" value="2"/>
</dbReference>
<evidence type="ECO:0000256" key="1">
    <source>
        <dbReference type="ARBA" id="ARBA00004651"/>
    </source>
</evidence>
<name>A0A1H4XLT9_9NOCA</name>
<evidence type="ECO:0000256" key="8">
    <source>
        <dbReference type="SAM" id="Phobius"/>
    </source>
</evidence>
<feature type="transmembrane region" description="Helical" evidence="8">
    <location>
        <begin position="290"/>
        <end position="310"/>
    </location>
</feature>
<evidence type="ECO:0000313" key="9">
    <source>
        <dbReference type="EMBL" id="SED06586.1"/>
    </source>
</evidence>
<dbReference type="RefSeq" id="WP_179377599.1">
    <property type="nucleotide sequence ID" value="NZ_CP070609.1"/>
</dbReference>
<feature type="transmembrane region" description="Helical" evidence="8">
    <location>
        <begin position="183"/>
        <end position="204"/>
    </location>
</feature>
<evidence type="ECO:0000256" key="3">
    <source>
        <dbReference type="ARBA" id="ARBA00022475"/>
    </source>
</evidence>
<keyword evidence="2" id="KW-0813">Transport</keyword>
<dbReference type="InterPro" id="IPR036259">
    <property type="entry name" value="MFS_trans_sf"/>
</dbReference>
<accession>A0A1H4XLT9</accession>
<dbReference type="SUPFAM" id="SSF103473">
    <property type="entry name" value="MFS general substrate transporter"/>
    <property type="match status" value="1"/>
</dbReference>
<dbReference type="InterPro" id="IPR011701">
    <property type="entry name" value="MFS"/>
</dbReference>
<evidence type="ECO:0000256" key="7">
    <source>
        <dbReference type="SAM" id="MobiDB-lite"/>
    </source>
</evidence>
<dbReference type="Proteomes" id="UP000183561">
    <property type="component" value="Unassembled WGS sequence"/>
</dbReference>
<evidence type="ECO:0000256" key="4">
    <source>
        <dbReference type="ARBA" id="ARBA00022692"/>
    </source>
</evidence>
<dbReference type="EMBL" id="FNSV01000005">
    <property type="protein sequence ID" value="SED06586.1"/>
    <property type="molecule type" value="Genomic_DNA"/>
</dbReference>
<dbReference type="PANTHER" id="PTHR23517">
    <property type="entry name" value="RESISTANCE PROTEIN MDTM, PUTATIVE-RELATED-RELATED"/>
    <property type="match status" value="1"/>
</dbReference>
<keyword evidence="5 8" id="KW-1133">Transmembrane helix</keyword>
<feature type="transmembrane region" description="Helical" evidence="8">
    <location>
        <begin position="259"/>
        <end position="278"/>
    </location>
</feature>
<organism evidence="9 10">
    <name type="scientific">Rhodococcus koreensis</name>
    <dbReference type="NCBI Taxonomy" id="99653"/>
    <lineage>
        <taxon>Bacteria</taxon>
        <taxon>Bacillati</taxon>
        <taxon>Actinomycetota</taxon>
        <taxon>Actinomycetes</taxon>
        <taxon>Mycobacteriales</taxon>
        <taxon>Nocardiaceae</taxon>
        <taxon>Rhodococcus</taxon>
    </lineage>
</organism>
<keyword evidence="10" id="KW-1185">Reference proteome</keyword>
<feature type="transmembrane region" description="Helical" evidence="8">
    <location>
        <begin position="386"/>
        <end position="407"/>
    </location>
</feature>
<keyword evidence="3" id="KW-1003">Cell membrane</keyword>
<dbReference type="Pfam" id="PF07690">
    <property type="entry name" value="MFS_1"/>
    <property type="match status" value="1"/>
</dbReference>
<feature type="transmembrane region" description="Helical" evidence="8">
    <location>
        <begin position="225"/>
        <end position="247"/>
    </location>
</feature>
<comment type="subcellular location">
    <subcellularLocation>
        <location evidence="1">Cell membrane</location>
        <topology evidence="1">Multi-pass membrane protein</topology>
    </subcellularLocation>
</comment>
<dbReference type="GO" id="GO:0022857">
    <property type="term" value="F:transmembrane transporter activity"/>
    <property type="evidence" value="ECO:0007669"/>
    <property type="project" value="InterPro"/>
</dbReference>
<proteinExistence type="predicted"/>
<feature type="transmembrane region" description="Helical" evidence="8">
    <location>
        <begin position="62"/>
        <end position="82"/>
    </location>
</feature>
<dbReference type="GO" id="GO:0005886">
    <property type="term" value="C:plasma membrane"/>
    <property type="evidence" value="ECO:0007669"/>
    <property type="project" value="UniProtKB-SubCell"/>
</dbReference>
<keyword evidence="4 8" id="KW-0812">Transmembrane</keyword>